<sequence>MKKTAVSTGSTGERGGWPCGLKNLNAVFLLSMVATNLLSIYHLSSRASSANPPPSHSASDQQLLLQQLSAIRATVSHLRSSSSSSSSTPPPPPELVLYSRLAPVGSACSAHPDLLHRFMSYAPFSACPDDARSLAEPLLLRGCHPLPRRRCFSPTPKPASGSIQQLPTDPFAPLPDSAVRWPTDAKKCRSFACLPASLGFDLAGTESTKFLRARGPLDLTVPQLLRLASMSRAGPIRLGLDVGGGTGTLAARLKVAANATVLTTTMDLGGAPYSEAAAARGVVPLHAPLQHRFPVGDGTMDLVRTGHAVNRWIPEPAMEFLWYDADRVLRAGGLLWVDHFWCRKGDLDAVYGAMLRRLGYKTIKWAVADKSSRGGNAKDHDLVYLTALLQKPF</sequence>
<feature type="domain" description="Methyltransferase type 11" evidence="1">
    <location>
        <begin position="240"/>
        <end position="336"/>
    </location>
</feature>
<dbReference type="STRING" id="15368.I1I6J1"/>
<dbReference type="InterPro" id="IPR029063">
    <property type="entry name" value="SAM-dependent_MTases_sf"/>
</dbReference>
<dbReference type="EMBL" id="CM000882">
    <property type="protein sequence ID" value="KQJ97988.1"/>
    <property type="molecule type" value="Genomic_DNA"/>
</dbReference>
<dbReference type="InterPro" id="IPR053223">
    <property type="entry name" value="Prob_Methyltransferase"/>
</dbReference>
<dbReference type="GeneID" id="100841753"/>
<keyword evidence="4" id="KW-1185">Reference proteome</keyword>
<dbReference type="eggNOG" id="ENOG502QVGT">
    <property type="taxonomic scope" value="Eukaryota"/>
</dbReference>
<dbReference type="GO" id="GO:0008757">
    <property type="term" value="F:S-adenosylmethionine-dependent methyltransferase activity"/>
    <property type="evidence" value="ECO:0007669"/>
    <property type="project" value="InterPro"/>
</dbReference>
<reference evidence="3" key="3">
    <citation type="submission" date="2018-08" db="UniProtKB">
        <authorList>
            <consortium name="EnsemblPlants"/>
        </authorList>
    </citation>
    <scope>IDENTIFICATION</scope>
    <source>
        <strain evidence="3">cv. Bd21</strain>
    </source>
</reference>
<evidence type="ECO:0000313" key="4">
    <source>
        <dbReference type="Proteomes" id="UP000008810"/>
    </source>
</evidence>
<name>I1I6J1_BRADI</name>
<gene>
    <name evidence="3" type="primary">LOC100841753</name>
    <name evidence="2" type="ORF">BRADI_3g34510v3</name>
</gene>
<dbReference type="RefSeq" id="XP_003574397.1">
    <property type="nucleotide sequence ID" value="XM_003574349.4"/>
</dbReference>
<dbReference type="SUPFAM" id="SSF53335">
    <property type="entry name" value="S-adenosyl-L-methionine-dependent methyltransferases"/>
    <property type="match status" value="1"/>
</dbReference>
<dbReference type="Proteomes" id="UP000008810">
    <property type="component" value="Chromosome 3"/>
</dbReference>
<proteinExistence type="predicted"/>
<protein>
    <recommendedName>
        <fullName evidence="1">Methyltransferase type 11 domain-containing protein</fullName>
    </recommendedName>
</protein>
<reference evidence="2" key="2">
    <citation type="submission" date="2017-06" db="EMBL/GenBank/DDBJ databases">
        <title>WGS assembly of Brachypodium distachyon.</title>
        <authorList>
            <consortium name="The International Brachypodium Initiative"/>
            <person name="Lucas S."/>
            <person name="Harmon-Smith M."/>
            <person name="Lail K."/>
            <person name="Tice H."/>
            <person name="Grimwood J."/>
            <person name="Bruce D."/>
            <person name="Barry K."/>
            <person name="Shu S."/>
            <person name="Lindquist E."/>
            <person name="Wang M."/>
            <person name="Pitluck S."/>
            <person name="Vogel J.P."/>
            <person name="Garvin D.F."/>
            <person name="Mockler T.C."/>
            <person name="Schmutz J."/>
            <person name="Rokhsar D."/>
            <person name="Bevan M.W."/>
        </authorList>
    </citation>
    <scope>NUCLEOTIDE SEQUENCE</scope>
    <source>
        <strain evidence="2">Bd21</strain>
    </source>
</reference>
<dbReference type="PANTHER" id="PTHR44067">
    <property type="entry name" value="S-ADENOSYL-L-METHIONINE-DEPENDENT METHYLTRANSFERASE SUPERFAMILY PROTEIN-RELATED"/>
    <property type="match status" value="1"/>
</dbReference>
<evidence type="ECO:0000313" key="2">
    <source>
        <dbReference type="EMBL" id="KQJ97988.1"/>
    </source>
</evidence>
<dbReference type="PANTHER" id="PTHR44067:SF5">
    <property type="entry name" value="EXPRESSED PROTEIN"/>
    <property type="match status" value="1"/>
</dbReference>
<evidence type="ECO:0000313" key="3">
    <source>
        <dbReference type="EnsemblPlants" id="KQJ97988"/>
    </source>
</evidence>
<dbReference type="AlphaFoldDB" id="I1I6J1"/>
<accession>I1I6J1</accession>
<dbReference type="EnsemblPlants" id="KQJ97988">
    <property type="protein sequence ID" value="KQJ97988"/>
    <property type="gene ID" value="BRADI_3g34510v3"/>
</dbReference>
<dbReference type="KEGG" id="bdi:100841753"/>
<reference evidence="2 3" key="1">
    <citation type="journal article" date="2010" name="Nature">
        <title>Genome sequencing and analysis of the model grass Brachypodium distachyon.</title>
        <authorList>
            <consortium name="International Brachypodium Initiative"/>
        </authorList>
    </citation>
    <scope>NUCLEOTIDE SEQUENCE [LARGE SCALE GENOMIC DNA]</scope>
    <source>
        <strain evidence="2 3">Bd21</strain>
    </source>
</reference>
<dbReference type="InterPro" id="IPR013216">
    <property type="entry name" value="Methyltransf_11"/>
</dbReference>
<organism evidence="2">
    <name type="scientific">Brachypodium distachyon</name>
    <name type="common">Purple false brome</name>
    <name type="synonym">Trachynia distachya</name>
    <dbReference type="NCBI Taxonomy" id="15368"/>
    <lineage>
        <taxon>Eukaryota</taxon>
        <taxon>Viridiplantae</taxon>
        <taxon>Streptophyta</taxon>
        <taxon>Embryophyta</taxon>
        <taxon>Tracheophyta</taxon>
        <taxon>Spermatophyta</taxon>
        <taxon>Magnoliopsida</taxon>
        <taxon>Liliopsida</taxon>
        <taxon>Poales</taxon>
        <taxon>Poaceae</taxon>
        <taxon>BOP clade</taxon>
        <taxon>Pooideae</taxon>
        <taxon>Stipodae</taxon>
        <taxon>Brachypodieae</taxon>
        <taxon>Brachypodium</taxon>
    </lineage>
</organism>
<dbReference type="Pfam" id="PF08241">
    <property type="entry name" value="Methyltransf_11"/>
    <property type="match status" value="1"/>
</dbReference>
<dbReference type="OMA" id="RWPPGAK"/>
<dbReference type="FunCoup" id="I1I6J1">
    <property type="interactions" value="2026"/>
</dbReference>
<dbReference type="Gene3D" id="3.40.50.150">
    <property type="entry name" value="Vaccinia Virus protein VP39"/>
    <property type="match status" value="1"/>
</dbReference>
<dbReference type="OrthoDB" id="2014981at2759"/>
<evidence type="ECO:0000259" key="1">
    <source>
        <dbReference type="Pfam" id="PF08241"/>
    </source>
</evidence>
<dbReference type="HOGENOM" id="CLU_025910_0_1_1"/>
<dbReference type="Gramene" id="KQJ97988">
    <property type="protein sequence ID" value="KQJ97988"/>
    <property type="gene ID" value="BRADI_3g34510v3"/>
</dbReference>
<dbReference type="CDD" id="cd02440">
    <property type="entry name" value="AdoMet_MTases"/>
    <property type="match status" value="1"/>
</dbReference>